<dbReference type="EMBL" id="HG917869">
    <property type="protein sequence ID" value="CDM69915.1"/>
    <property type="molecule type" value="Genomic_DNA"/>
</dbReference>
<feature type="transmembrane region" description="Helical" evidence="1">
    <location>
        <begin position="76"/>
        <end position="94"/>
    </location>
</feature>
<dbReference type="RefSeq" id="WP_051483869.1">
    <property type="nucleotide sequence ID" value="NZ_HG917869.1"/>
</dbReference>
<accession>W6SJN8</accession>
<evidence type="ECO:0000313" key="2">
    <source>
        <dbReference type="EMBL" id="CDM69915.1"/>
    </source>
</evidence>
<feature type="transmembrane region" description="Helical" evidence="1">
    <location>
        <begin position="46"/>
        <end position="69"/>
    </location>
</feature>
<keyword evidence="1" id="KW-1133">Transmembrane helix</keyword>
<protein>
    <submittedName>
        <fullName evidence="2">Putative membrane protein</fullName>
    </submittedName>
</protein>
<keyword evidence="1" id="KW-0472">Membrane</keyword>
<dbReference type="AlphaFoldDB" id="W6SJN8"/>
<keyword evidence="3" id="KW-1185">Reference proteome</keyword>
<feature type="transmembrane region" description="Helical" evidence="1">
    <location>
        <begin position="106"/>
        <end position="128"/>
    </location>
</feature>
<sequence>MFISDIRKKFLKTIVIFVISTIFAFIFNKVYGIFGHGVTSPYMTYMFLYPLVGGVLFYGIIMLFIPSIVNKKKYRFFYNIYNSGIAILTVGSLLRGVMEIAGTSSFYLMVYTLIGWLCIIISISVLIIE</sequence>
<dbReference type="KEGG" id="clt:CM240_2798"/>
<keyword evidence="1" id="KW-0812">Transmembrane</keyword>
<dbReference type="STRING" id="1216932.CM240_2798"/>
<dbReference type="eggNOG" id="ENOG5033DJ8">
    <property type="taxonomic scope" value="Bacteria"/>
</dbReference>
<organism evidence="2 3">
    <name type="scientific">Clostridium bornimense</name>
    <dbReference type="NCBI Taxonomy" id="1216932"/>
    <lineage>
        <taxon>Bacteria</taxon>
        <taxon>Bacillati</taxon>
        <taxon>Bacillota</taxon>
        <taxon>Clostridia</taxon>
        <taxon>Eubacteriales</taxon>
        <taxon>Clostridiaceae</taxon>
        <taxon>Clostridium</taxon>
    </lineage>
</organism>
<evidence type="ECO:0000313" key="3">
    <source>
        <dbReference type="Proteomes" id="UP000019426"/>
    </source>
</evidence>
<dbReference type="PATRIC" id="fig|1216932.3.peg.2760"/>
<name>W6SJN8_9CLOT</name>
<dbReference type="HOGENOM" id="CLU_132625_1_0_9"/>
<reference evidence="2 3" key="1">
    <citation type="submission" date="2013-11" db="EMBL/GenBank/DDBJ databases">
        <title>Complete genome sequence of Clostridum sp. M2/40.</title>
        <authorList>
            <person name="Wibberg D."/>
            <person name="Puehler A."/>
            <person name="Schlueter A."/>
        </authorList>
    </citation>
    <scope>NUCLEOTIDE SEQUENCE [LARGE SCALE GENOMIC DNA]</scope>
    <source>
        <strain evidence="3">M2/40</strain>
    </source>
</reference>
<proteinExistence type="predicted"/>
<evidence type="ECO:0000256" key="1">
    <source>
        <dbReference type="SAM" id="Phobius"/>
    </source>
</evidence>
<gene>
    <name evidence="2" type="ORF">CM240_2798</name>
</gene>
<feature type="transmembrane region" description="Helical" evidence="1">
    <location>
        <begin position="12"/>
        <end position="34"/>
    </location>
</feature>
<dbReference type="Proteomes" id="UP000019426">
    <property type="component" value="Chromosome M2/40_rep2"/>
</dbReference>